<dbReference type="HOGENOM" id="CLU_3039631_0_0_4"/>
<dbReference type="AlphaFoldDB" id="V8QST9"/>
<dbReference type="EMBL" id="AYXT01000010">
    <property type="protein sequence ID" value="ETF02408.1"/>
    <property type="molecule type" value="Genomic_DNA"/>
</dbReference>
<gene>
    <name evidence="1" type="ORF">W822_15350</name>
</gene>
<accession>V8QST9</accession>
<reference evidence="1 2" key="1">
    <citation type="journal article" date="2014" name="Genome Announc.">
        <title>Draft Genome Sequence of Advenella kashmirensis Strain W13003, a Polycyclic Aromatic Hydrocarbon-Degrading Bacterium.</title>
        <authorList>
            <person name="Wang X."/>
            <person name="Jin D."/>
            <person name="Zhou L."/>
            <person name="Wu L."/>
            <person name="An W."/>
            <person name="Zhao L."/>
        </authorList>
    </citation>
    <scope>NUCLEOTIDE SEQUENCE [LARGE SCALE GENOMIC DNA]</scope>
    <source>
        <strain evidence="1 2">W13003</strain>
    </source>
</reference>
<keyword evidence="2" id="KW-1185">Reference proteome</keyword>
<comment type="caution">
    <text evidence="1">The sequence shown here is derived from an EMBL/GenBank/DDBJ whole genome shotgun (WGS) entry which is preliminary data.</text>
</comment>
<proteinExistence type="predicted"/>
<name>V8QST9_9BURK</name>
<dbReference type="Proteomes" id="UP000018733">
    <property type="component" value="Unassembled WGS sequence"/>
</dbReference>
<evidence type="ECO:0000313" key="2">
    <source>
        <dbReference type="Proteomes" id="UP000018733"/>
    </source>
</evidence>
<protein>
    <submittedName>
        <fullName evidence="1">Uncharacterized protein</fullName>
    </submittedName>
</protein>
<organism evidence="1 2">
    <name type="scientific">Advenella kashmirensis W13003</name>
    <dbReference type="NCBI Taxonomy" id="1424334"/>
    <lineage>
        <taxon>Bacteria</taxon>
        <taxon>Pseudomonadati</taxon>
        <taxon>Pseudomonadota</taxon>
        <taxon>Betaproteobacteria</taxon>
        <taxon>Burkholderiales</taxon>
        <taxon>Alcaligenaceae</taxon>
    </lineage>
</organism>
<dbReference type="STRING" id="1424334.W822_15350"/>
<sequence>MLKIRALCRQLQQTTPEAKSQTGLNVFAGIKKRLLSADQPIIVIITILISNENF</sequence>
<dbReference type="PATRIC" id="fig|1424334.3.peg.3086"/>
<evidence type="ECO:0000313" key="1">
    <source>
        <dbReference type="EMBL" id="ETF02408.1"/>
    </source>
</evidence>